<protein>
    <submittedName>
        <fullName evidence="1">Uncharacterized protein</fullName>
    </submittedName>
</protein>
<keyword evidence="2" id="KW-1185">Reference proteome</keyword>
<gene>
    <name evidence="1" type="ORF">QF035_008905</name>
</gene>
<dbReference type="Proteomes" id="UP001230328">
    <property type="component" value="Unassembled WGS sequence"/>
</dbReference>
<sequence length="34" mass="3542">MCEALDATSKAEAGKTGDFVLGETVTFAHVELTV</sequence>
<evidence type="ECO:0000313" key="1">
    <source>
        <dbReference type="EMBL" id="MDQ1031323.1"/>
    </source>
</evidence>
<dbReference type="EMBL" id="JAUSZI010000002">
    <property type="protein sequence ID" value="MDQ1031323.1"/>
    <property type="molecule type" value="Genomic_DNA"/>
</dbReference>
<comment type="caution">
    <text evidence="1">The sequence shown here is derived from an EMBL/GenBank/DDBJ whole genome shotgun (WGS) entry which is preliminary data.</text>
</comment>
<accession>A0ABU0T692</accession>
<reference evidence="1 2" key="1">
    <citation type="submission" date="2023-07" db="EMBL/GenBank/DDBJ databases">
        <title>Comparative genomics of wheat-associated soil bacteria to identify genetic determinants of phenazine resistance.</title>
        <authorList>
            <person name="Mouncey N."/>
        </authorList>
    </citation>
    <scope>NUCLEOTIDE SEQUENCE [LARGE SCALE GENOMIC DNA]</scope>
    <source>
        <strain evidence="1 2">V2I4</strain>
    </source>
</reference>
<organism evidence="1 2">
    <name type="scientific">Streptomyces umbrinus</name>
    <dbReference type="NCBI Taxonomy" id="67370"/>
    <lineage>
        <taxon>Bacteria</taxon>
        <taxon>Bacillati</taxon>
        <taxon>Actinomycetota</taxon>
        <taxon>Actinomycetes</taxon>
        <taxon>Kitasatosporales</taxon>
        <taxon>Streptomycetaceae</taxon>
        <taxon>Streptomyces</taxon>
        <taxon>Streptomyces phaeochromogenes group</taxon>
    </lineage>
</organism>
<evidence type="ECO:0000313" key="2">
    <source>
        <dbReference type="Proteomes" id="UP001230328"/>
    </source>
</evidence>
<proteinExistence type="predicted"/>
<name>A0ABU0T692_9ACTN</name>